<comment type="function">
    <text evidence="9">Involved in the import of serine and threonine into the cell, with the concomitant import of sodium (symport system).</text>
</comment>
<comment type="similarity">
    <text evidence="9">Belongs to the dicarboxylate/amino acid:cation symporter (DAACS) (TC 2.A.23) family.</text>
</comment>
<dbReference type="InterPro" id="IPR023025">
    <property type="entry name" value="Ser_Thr_transp_SstT"/>
</dbReference>
<keyword evidence="5 9" id="KW-0769">Symport</keyword>
<keyword evidence="7 9" id="KW-1133">Transmembrane helix</keyword>
<feature type="transmembrane region" description="Helical" evidence="9">
    <location>
        <begin position="78"/>
        <end position="101"/>
    </location>
</feature>
<dbReference type="NCBIfam" id="NF010151">
    <property type="entry name" value="PRK13628.1"/>
    <property type="match status" value="1"/>
</dbReference>
<feature type="transmembrane region" description="Helical" evidence="9">
    <location>
        <begin position="322"/>
        <end position="347"/>
    </location>
</feature>
<gene>
    <name evidence="9" type="primary">sstT</name>
    <name evidence="10" type="ORF">AXF17_08730</name>
</gene>
<dbReference type="AlphaFoldDB" id="A0A223AU37"/>
<evidence type="ECO:0000256" key="8">
    <source>
        <dbReference type="ARBA" id="ARBA00023136"/>
    </source>
</evidence>
<dbReference type="PANTHER" id="PTHR42865">
    <property type="entry name" value="PROTON/GLUTAMATE-ASPARTATE SYMPORTER"/>
    <property type="match status" value="1"/>
</dbReference>
<proteinExistence type="inferred from homology"/>
<protein>
    <recommendedName>
        <fullName evidence="9">Serine/threonine transporter SstT</fullName>
    </recommendedName>
    <alternativeName>
        <fullName evidence="9">Na(+)/serine-threonine symporter</fullName>
    </alternativeName>
</protein>
<dbReference type="GO" id="GO:0032329">
    <property type="term" value="P:serine transport"/>
    <property type="evidence" value="ECO:0007669"/>
    <property type="project" value="InterPro"/>
</dbReference>
<evidence type="ECO:0000313" key="10">
    <source>
        <dbReference type="EMBL" id="ASS38462.1"/>
    </source>
</evidence>
<dbReference type="PANTHER" id="PTHR42865:SF8">
    <property type="entry name" value="SERINE_THREONINE TRANSPORTER SSTT"/>
    <property type="match status" value="1"/>
</dbReference>
<feature type="transmembrane region" description="Helical" evidence="9">
    <location>
        <begin position="283"/>
        <end position="310"/>
    </location>
</feature>
<keyword evidence="6 9" id="KW-0029">Amino-acid transport</keyword>
<evidence type="ECO:0000256" key="6">
    <source>
        <dbReference type="ARBA" id="ARBA00022970"/>
    </source>
</evidence>
<evidence type="ECO:0000256" key="2">
    <source>
        <dbReference type="ARBA" id="ARBA00022448"/>
    </source>
</evidence>
<comment type="subcellular location">
    <subcellularLocation>
        <location evidence="9">Cell membrane</location>
        <topology evidence="9">Multi-pass membrane protein</topology>
    </subcellularLocation>
    <subcellularLocation>
        <location evidence="1">Membrane</location>
        <topology evidence="1">Multi-pass membrane protein</topology>
    </subcellularLocation>
</comment>
<dbReference type="OrthoDB" id="9768885at2"/>
<evidence type="ECO:0000313" key="11">
    <source>
        <dbReference type="Proteomes" id="UP000214689"/>
    </source>
</evidence>
<reference evidence="11" key="1">
    <citation type="submission" date="2016-05" db="EMBL/GenBank/DDBJ databases">
        <authorList>
            <person name="Holder M.E."/>
            <person name="Ajami N.J."/>
            <person name="Petrosino J.F."/>
        </authorList>
    </citation>
    <scope>NUCLEOTIDE SEQUENCE [LARGE SCALE GENOMIC DNA]</scope>
    <source>
        <strain evidence="11">ATCC 700696</strain>
    </source>
</reference>
<sequence length="411" mass="42933">MKSIFRAWNKLSLIVQIIIGLIIGISLAVIAPKQLAFLTLFGDLFVGALKAIAPLMVFILVMAAIAQHKSGTKTNMTTVIVLYIVGTLSAGLCAVVSSFLFPQTLILVKSTEKISAPDNIVSVLKTVLLNAIDNPINAIVSTNFLGVLAWAVIIGVALRASSDSTKGLLSDLSDAITKCVRWIIQFAPLGVMGLVFNSISTSGIGALAKYASLILLLVGTMVFIALVVNPLIVFLASHQNPYPLVFKCLSNSGITAFFTRSSAANIPVNLELCEDLGLDVNTYPISIPLGATINMAGAAVTIAIMSLAACNTMGVKVDIPSAILLVFLTAVSAAGASGVAGGSLLLIPLACSLFGLPADISMQVVGVGFICGVIQDSCETALNSSTDVLLTATAELHEYRKRGEKKILNIK</sequence>
<feature type="transmembrane region" description="Helical" evidence="9">
    <location>
        <begin position="12"/>
        <end position="32"/>
    </location>
</feature>
<accession>A0A223AU37</accession>
<dbReference type="InterPro" id="IPR036458">
    <property type="entry name" value="Na:dicarbo_symporter_sf"/>
</dbReference>
<comment type="catalytic activity">
    <reaction evidence="9">
        <text>L-serine(in) + Na(+)(in) = L-serine(out) + Na(+)(out)</text>
        <dbReference type="Rhea" id="RHEA:29575"/>
        <dbReference type="ChEBI" id="CHEBI:29101"/>
        <dbReference type="ChEBI" id="CHEBI:33384"/>
    </reaction>
</comment>
<dbReference type="FunFam" id="1.10.3860.10:FF:000003">
    <property type="entry name" value="Serine/threonine transporter sstT"/>
    <property type="match status" value="1"/>
</dbReference>
<evidence type="ECO:0000256" key="1">
    <source>
        <dbReference type="ARBA" id="ARBA00004141"/>
    </source>
</evidence>
<dbReference type="GO" id="GO:0005295">
    <property type="term" value="F:neutral L-amino acid:sodium symporter activity"/>
    <property type="evidence" value="ECO:0007669"/>
    <property type="project" value="TreeGrafter"/>
</dbReference>
<evidence type="ECO:0000256" key="5">
    <source>
        <dbReference type="ARBA" id="ARBA00022847"/>
    </source>
</evidence>
<dbReference type="InterPro" id="IPR001991">
    <property type="entry name" value="Na-dicarboxylate_symporter"/>
</dbReference>
<dbReference type="PRINTS" id="PR00173">
    <property type="entry name" value="EDTRNSPORT"/>
</dbReference>
<keyword evidence="11" id="KW-1185">Reference proteome</keyword>
<keyword evidence="8 9" id="KW-0472">Membrane</keyword>
<dbReference type="RefSeq" id="WP_094234700.1">
    <property type="nucleotide sequence ID" value="NZ_CP016199.1"/>
</dbReference>
<feature type="transmembrane region" description="Helical" evidence="9">
    <location>
        <begin position="136"/>
        <end position="158"/>
    </location>
</feature>
<dbReference type="Gene3D" id="1.10.3860.10">
    <property type="entry name" value="Sodium:dicarboxylate symporter"/>
    <property type="match status" value="1"/>
</dbReference>
<dbReference type="GO" id="GO:0005886">
    <property type="term" value="C:plasma membrane"/>
    <property type="evidence" value="ECO:0007669"/>
    <property type="project" value="UniProtKB-SubCell"/>
</dbReference>
<keyword evidence="2 9" id="KW-0813">Transport</keyword>
<name>A0A223AU37_9FIRM</name>
<organism evidence="10 11">
    <name type="scientific">Mogibacterium pumilum</name>
    <dbReference type="NCBI Taxonomy" id="86332"/>
    <lineage>
        <taxon>Bacteria</taxon>
        <taxon>Bacillati</taxon>
        <taxon>Bacillota</taxon>
        <taxon>Clostridia</taxon>
        <taxon>Peptostreptococcales</taxon>
        <taxon>Anaerovoracaceae</taxon>
        <taxon>Mogibacterium</taxon>
    </lineage>
</organism>
<evidence type="ECO:0000256" key="7">
    <source>
        <dbReference type="ARBA" id="ARBA00022989"/>
    </source>
</evidence>
<dbReference type="Pfam" id="PF00375">
    <property type="entry name" value="SDF"/>
    <property type="match status" value="1"/>
</dbReference>
<comment type="caution">
    <text evidence="9">Lacks conserved residue(s) required for the propagation of feature annotation.</text>
</comment>
<comment type="catalytic activity">
    <reaction evidence="9">
        <text>L-threonine(in) + Na(+)(in) = L-threonine(out) + Na(+)(out)</text>
        <dbReference type="Rhea" id="RHEA:69999"/>
        <dbReference type="ChEBI" id="CHEBI:29101"/>
        <dbReference type="ChEBI" id="CHEBI:57926"/>
    </reaction>
</comment>
<evidence type="ECO:0000256" key="3">
    <source>
        <dbReference type="ARBA" id="ARBA00022475"/>
    </source>
</evidence>
<keyword evidence="4 9" id="KW-0812">Transmembrane</keyword>
<evidence type="ECO:0000256" key="9">
    <source>
        <dbReference type="HAMAP-Rule" id="MF_01582"/>
    </source>
</evidence>
<dbReference type="HAMAP" id="MF_01582">
    <property type="entry name" value="Ser_Thr_transp_SstT"/>
    <property type="match status" value="1"/>
</dbReference>
<dbReference type="SUPFAM" id="SSF118215">
    <property type="entry name" value="Proton glutamate symport protein"/>
    <property type="match status" value="1"/>
</dbReference>
<dbReference type="EMBL" id="CP016199">
    <property type="protein sequence ID" value="ASS38462.1"/>
    <property type="molecule type" value="Genomic_DNA"/>
</dbReference>
<dbReference type="GO" id="GO:0015826">
    <property type="term" value="P:threonine transport"/>
    <property type="evidence" value="ECO:0007669"/>
    <property type="project" value="InterPro"/>
</dbReference>
<evidence type="ECO:0000256" key="4">
    <source>
        <dbReference type="ARBA" id="ARBA00022692"/>
    </source>
</evidence>
<dbReference type="Proteomes" id="UP000214689">
    <property type="component" value="Chromosome"/>
</dbReference>
<feature type="transmembrane region" description="Helical" evidence="9">
    <location>
        <begin position="211"/>
        <end position="237"/>
    </location>
</feature>
<keyword evidence="3 9" id="KW-1003">Cell membrane</keyword>
<feature type="transmembrane region" description="Helical" evidence="9">
    <location>
        <begin position="44"/>
        <end position="66"/>
    </location>
</feature>